<reference evidence="1" key="1">
    <citation type="submission" date="2021-02" db="EMBL/GenBank/DDBJ databases">
        <authorList>
            <consortium name="DOE Joint Genome Institute"/>
            <person name="Ahrendt S."/>
            <person name="Looney B.P."/>
            <person name="Miyauchi S."/>
            <person name="Morin E."/>
            <person name="Drula E."/>
            <person name="Courty P.E."/>
            <person name="Chicoki N."/>
            <person name="Fauchery L."/>
            <person name="Kohler A."/>
            <person name="Kuo A."/>
            <person name="Labutti K."/>
            <person name="Pangilinan J."/>
            <person name="Lipzen A."/>
            <person name="Riley R."/>
            <person name="Andreopoulos W."/>
            <person name="He G."/>
            <person name="Johnson J."/>
            <person name="Barry K.W."/>
            <person name="Grigoriev I.V."/>
            <person name="Nagy L."/>
            <person name="Hibbett D."/>
            <person name="Henrissat B."/>
            <person name="Matheny P.B."/>
            <person name="Labbe J."/>
            <person name="Martin F."/>
        </authorList>
    </citation>
    <scope>NUCLEOTIDE SEQUENCE</scope>
    <source>
        <strain evidence="1">EC-137</strain>
    </source>
</reference>
<dbReference type="Proteomes" id="UP000814128">
    <property type="component" value="Unassembled WGS sequence"/>
</dbReference>
<protein>
    <submittedName>
        <fullName evidence="1">Alpha/beta-hydrolase</fullName>
    </submittedName>
</protein>
<reference evidence="1" key="2">
    <citation type="journal article" date="2022" name="New Phytol.">
        <title>Evolutionary transition to the ectomycorrhizal habit in the genomes of a hyperdiverse lineage of mushroom-forming fungi.</title>
        <authorList>
            <person name="Looney B."/>
            <person name="Miyauchi S."/>
            <person name="Morin E."/>
            <person name="Drula E."/>
            <person name="Courty P.E."/>
            <person name="Kohler A."/>
            <person name="Kuo A."/>
            <person name="LaButti K."/>
            <person name="Pangilinan J."/>
            <person name="Lipzen A."/>
            <person name="Riley R."/>
            <person name="Andreopoulos W."/>
            <person name="He G."/>
            <person name="Johnson J."/>
            <person name="Nolan M."/>
            <person name="Tritt A."/>
            <person name="Barry K.W."/>
            <person name="Grigoriev I.V."/>
            <person name="Nagy L.G."/>
            <person name="Hibbett D."/>
            <person name="Henrissat B."/>
            <person name="Matheny P.B."/>
            <person name="Labbe J."/>
            <person name="Martin F.M."/>
        </authorList>
    </citation>
    <scope>NUCLEOTIDE SEQUENCE</scope>
    <source>
        <strain evidence="1">EC-137</strain>
    </source>
</reference>
<evidence type="ECO:0000313" key="2">
    <source>
        <dbReference type="Proteomes" id="UP000814128"/>
    </source>
</evidence>
<comment type="caution">
    <text evidence="1">The sequence shown here is derived from an EMBL/GenBank/DDBJ whole genome shotgun (WGS) entry which is preliminary data.</text>
</comment>
<name>A0ACB8QV22_9AGAM</name>
<evidence type="ECO:0000313" key="1">
    <source>
        <dbReference type="EMBL" id="KAI0035196.1"/>
    </source>
</evidence>
<keyword evidence="2" id="KW-1185">Reference proteome</keyword>
<proteinExistence type="predicted"/>
<dbReference type="EMBL" id="MU273488">
    <property type="protein sequence ID" value="KAI0035196.1"/>
    <property type="molecule type" value="Genomic_DNA"/>
</dbReference>
<sequence>MVRLPVLASAWALGVLGSIALARDTSPQAINAKRAAAAQRIREAVTANSPAKRAAAATVKNITFSNPKASEFFVDGSTIPLVDFDVGPSWSGLIPISNATNEDRKLFFWFFPPGPEGSLDDLIFWTNGGPGCSSLEGALQENGPITWSWGQAKPTLNEFSWTNLSSLLFIEQPVGTGFSQGTPTARNEEDVAEQLAGFLQQFLEIFSELKGKNFFVTGESYAGMYVPYIANFIYENPGVVDLNLKGIWVSDPVLGQDVAQSQIPALPFVQKYANVFSFDANFMSQLQTISDECGYTGYLEKFVTYPPTGILPLPNGTNSRRCDIWDTIFNQAVTINPAFNIYRVFDTFPILWDVLGFPGSFPQAQTLPLYFDRQDVKLALHAPTNVSWVECSNINVFPQGDASLPPALNGVLANVIEKSNRTVIAHGLGDFILIAEGARIVLQNMTWGGAQGFQSPLVESSFVVDGMGPLGNVQSERGLTYYEVVLSGHMIPQFSPVAAMQIMSFLMGFRDTP</sequence>
<organism evidence="1 2">
    <name type="scientific">Vararia minispora EC-137</name>
    <dbReference type="NCBI Taxonomy" id="1314806"/>
    <lineage>
        <taxon>Eukaryota</taxon>
        <taxon>Fungi</taxon>
        <taxon>Dikarya</taxon>
        <taxon>Basidiomycota</taxon>
        <taxon>Agaricomycotina</taxon>
        <taxon>Agaricomycetes</taxon>
        <taxon>Russulales</taxon>
        <taxon>Lachnocladiaceae</taxon>
        <taxon>Vararia</taxon>
    </lineage>
</organism>
<accession>A0ACB8QV22</accession>
<gene>
    <name evidence="1" type="ORF">K488DRAFT_76767</name>
</gene>